<dbReference type="OrthoDB" id="5510591at2"/>
<dbReference type="PANTHER" id="PTHR47129:SF1">
    <property type="entry name" value="NMRA-LIKE DOMAIN-CONTAINING PROTEIN"/>
    <property type="match status" value="1"/>
</dbReference>
<organism evidence="2 3">
    <name type="scientific">Rarobacter faecitabidus</name>
    <dbReference type="NCBI Taxonomy" id="13243"/>
    <lineage>
        <taxon>Bacteria</taxon>
        <taxon>Bacillati</taxon>
        <taxon>Actinomycetota</taxon>
        <taxon>Actinomycetes</taxon>
        <taxon>Micrococcales</taxon>
        <taxon>Rarobacteraceae</taxon>
        <taxon>Rarobacter</taxon>
    </lineage>
</organism>
<sequence length="289" mass="29742">MSIAVTGTSGHLGSLIVEALAAKVSPDTIVALARNVPRAETRLPAGTAIRPADYDIPDSLNSALNDVATLVLVSGSEVGNRVRQHRSVIDAAVRAGVTRVVYTSLLNADTATANPLAGEHLATEDYLRASGLQFTILRNGWYTENFLGSAQQAVATGEFSGSAGSGRVASASRADYALAAATVAAEPGHEGSIYSLGGDVSWNYDGLAVMISEISGRHVTYRDLSPKEHSDALVALGGLDEATAAFIVAVDGAIKAGELDTDSNDLAVLIGRATTPPAQTLADLLSADE</sequence>
<evidence type="ECO:0000313" key="3">
    <source>
        <dbReference type="Proteomes" id="UP000315389"/>
    </source>
</evidence>
<keyword evidence="3" id="KW-1185">Reference proteome</keyword>
<dbReference type="Gene3D" id="3.90.25.10">
    <property type="entry name" value="UDP-galactose 4-epimerase, domain 1"/>
    <property type="match status" value="1"/>
</dbReference>
<feature type="domain" description="NAD(P)-binding" evidence="1">
    <location>
        <begin position="7"/>
        <end position="185"/>
    </location>
</feature>
<dbReference type="InterPro" id="IPR016040">
    <property type="entry name" value="NAD(P)-bd_dom"/>
</dbReference>
<gene>
    <name evidence="2" type="ORF">FB461_0035</name>
</gene>
<dbReference type="Gene3D" id="3.40.50.720">
    <property type="entry name" value="NAD(P)-binding Rossmann-like Domain"/>
    <property type="match status" value="1"/>
</dbReference>
<dbReference type="InterPro" id="IPR052718">
    <property type="entry name" value="NmrA-type_oxidoreductase"/>
</dbReference>
<evidence type="ECO:0000259" key="1">
    <source>
        <dbReference type="Pfam" id="PF13460"/>
    </source>
</evidence>
<dbReference type="EMBL" id="VFOS01000001">
    <property type="protein sequence ID" value="TQL63573.1"/>
    <property type="molecule type" value="Genomic_DNA"/>
</dbReference>
<proteinExistence type="predicted"/>
<name>A0A542ZT88_RARFA</name>
<dbReference type="AlphaFoldDB" id="A0A542ZT88"/>
<dbReference type="Pfam" id="PF13460">
    <property type="entry name" value="NAD_binding_10"/>
    <property type="match status" value="1"/>
</dbReference>
<dbReference type="Proteomes" id="UP000315389">
    <property type="component" value="Unassembled WGS sequence"/>
</dbReference>
<dbReference type="InterPro" id="IPR036291">
    <property type="entry name" value="NAD(P)-bd_dom_sf"/>
</dbReference>
<reference evidence="2 3" key="1">
    <citation type="submission" date="2019-06" db="EMBL/GenBank/DDBJ databases">
        <title>Sequencing the genomes of 1000 actinobacteria strains.</title>
        <authorList>
            <person name="Klenk H.-P."/>
        </authorList>
    </citation>
    <scope>NUCLEOTIDE SEQUENCE [LARGE SCALE GENOMIC DNA]</scope>
    <source>
        <strain evidence="2 3">DSM 4813</strain>
    </source>
</reference>
<dbReference type="CDD" id="cd05269">
    <property type="entry name" value="TMR_SDR_a"/>
    <property type="match status" value="1"/>
</dbReference>
<protein>
    <submittedName>
        <fullName evidence="2">NAD(P)H dehydrogenase (Quinone)</fullName>
    </submittedName>
</protein>
<dbReference type="PANTHER" id="PTHR47129">
    <property type="entry name" value="QUINONE OXIDOREDUCTASE 2"/>
    <property type="match status" value="1"/>
</dbReference>
<comment type="caution">
    <text evidence="2">The sequence shown here is derived from an EMBL/GenBank/DDBJ whole genome shotgun (WGS) entry which is preliminary data.</text>
</comment>
<evidence type="ECO:0000313" key="2">
    <source>
        <dbReference type="EMBL" id="TQL63573.1"/>
    </source>
</evidence>
<dbReference type="SUPFAM" id="SSF51735">
    <property type="entry name" value="NAD(P)-binding Rossmann-fold domains"/>
    <property type="match status" value="1"/>
</dbReference>
<accession>A0A542ZT88</accession>
<dbReference type="RefSeq" id="WP_142117846.1">
    <property type="nucleotide sequence ID" value="NZ_BAAASV010000002.1"/>
</dbReference>